<dbReference type="AlphaFoldDB" id="A0A2P2IVQ6"/>
<name>A0A2P2IVQ6_RHIMU</name>
<proteinExistence type="predicted"/>
<accession>A0A2P2IVQ6</accession>
<reference evidence="1" key="1">
    <citation type="submission" date="2018-02" db="EMBL/GenBank/DDBJ databases">
        <title>Rhizophora mucronata_Transcriptome.</title>
        <authorList>
            <person name="Meera S.P."/>
            <person name="Sreeshan A."/>
            <person name="Augustine A."/>
        </authorList>
    </citation>
    <scope>NUCLEOTIDE SEQUENCE</scope>
    <source>
        <tissue evidence="1">Leaf</tissue>
    </source>
</reference>
<organism evidence="1">
    <name type="scientific">Rhizophora mucronata</name>
    <name type="common">Asiatic mangrove</name>
    <dbReference type="NCBI Taxonomy" id="61149"/>
    <lineage>
        <taxon>Eukaryota</taxon>
        <taxon>Viridiplantae</taxon>
        <taxon>Streptophyta</taxon>
        <taxon>Embryophyta</taxon>
        <taxon>Tracheophyta</taxon>
        <taxon>Spermatophyta</taxon>
        <taxon>Magnoliopsida</taxon>
        <taxon>eudicotyledons</taxon>
        <taxon>Gunneridae</taxon>
        <taxon>Pentapetalae</taxon>
        <taxon>rosids</taxon>
        <taxon>fabids</taxon>
        <taxon>Malpighiales</taxon>
        <taxon>Rhizophoraceae</taxon>
        <taxon>Rhizophora</taxon>
    </lineage>
</organism>
<dbReference type="EMBL" id="GGEC01004807">
    <property type="protein sequence ID" value="MBW85290.1"/>
    <property type="molecule type" value="Transcribed_RNA"/>
</dbReference>
<sequence length="49" mass="5687">MVTEKPITSVLQNFFQPNVNTNLNKNIYLVASLQCFSRKFCSFPLMKKC</sequence>
<protein>
    <submittedName>
        <fullName evidence="1">Uncharacterized protein</fullName>
    </submittedName>
</protein>
<evidence type="ECO:0000313" key="1">
    <source>
        <dbReference type="EMBL" id="MBW85290.1"/>
    </source>
</evidence>